<dbReference type="EMBL" id="HBER01030758">
    <property type="protein sequence ID" value="CAD8540165.1"/>
    <property type="molecule type" value="Transcribed_RNA"/>
</dbReference>
<dbReference type="InterPro" id="IPR009075">
    <property type="entry name" value="AcylCo_DH/oxidase_C"/>
</dbReference>
<evidence type="ECO:0000256" key="3">
    <source>
        <dbReference type="ARBA" id="ARBA00023002"/>
    </source>
</evidence>
<evidence type="ECO:0000256" key="1">
    <source>
        <dbReference type="ARBA" id="ARBA00001974"/>
    </source>
</evidence>
<dbReference type="Pfam" id="PF12806">
    <property type="entry name" value="Acyl-CoA_dh_C"/>
    <property type="match status" value="1"/>
</dbReference>
<evidence type="ECO:0000256" key="2">
    <source>
        <dbReference type="ARBA" id="ARBA00022630"/>
    </source>
</evidence>
<evidence type="ECO:0000313" key="6">
    <source>
        <dbReference type="EMBL" id="CAD8540165.1"/>
    </source>
</evidence>
<proteinExistence type="predicted"/>
<dbReference type="Gene3D" id="1.20.140.10">
    <property type="entry name" value="Butyryl-CoA Dehydrogenase, subunit A, domain 3"/>
    <property type="match status" value="1"/>
</dbReference>
<dbReference type="InterPro" id="IPR052166">
    <property type="entry name" value="Diverse_Acyl-CoA_DH"/>
</dbReference>
<sequence length="354" mass="39009">MGCHGSPTCQIEFEDAEGWLIGTPNRGLNHMFTFINTSRVGTAVQGVAAAERAFQHSLWYCKERRSMRALSGAKEPSAVADAIIHHPAVRTMLLTQKAIAEGGRSMVYECAMLADKMFDAEKAGDDAAAKHIDERLAFLTPILKGFLTEAGKEAADLAIQAYGGHGFIKDNKVEQVFRDVRIAALWEGTTQIQALDLLGRKVMLQKLKPIAEHCAALRGLCRPLLFSSERGLRTRAWSLLGHALEWQLLTYRIAMRAATDKEWIAASSVDYLMYGGYVTLAAHWLRMEAAAVRARSAGDGAAEERAFYDAKVHTSAFVFDKLLPRTRSHKASMLAPISSVMAMDPAHFSFDHAQ</sequence>
<dbReference type="PANTHER" id="PTHR42803:SF1">
    <property type="entry name" value="BROAD-SPECIFICITY LINEAR ACYL-COA DEHYDROGENASE FADE5"/>
    <property type="match status" value="1"/>
</dbReference>
<reference evidence="6" key="1">
    <citation type="submission" date="2021-01" db="EMBL/GenBank/DDBJ databases">
        <authorList>
            <person name="Corre E."/>
            <person name="Pelletier E."/>
            <person name="Niang G."/>
            <person name="Scheremetjew M."/>
            <person name="Finn R."/>
            <person name="Kale V."/>
            <person name="Holt S."/>
            <person name="Cochrane G."/>
            <person name="Meng A."/>
            <person name="Brown T."/>
            <person name="Cohen L."/>
        </authorList>
    </citation>
    <scope>NUCLEOTIDE SEQUENCE</scope>
    <source>
        <strain evidence="6">RCC1130</strain>
    </source>
</reference>
<name>A0A7S0J4K6_9EUKA</name>
<feature type="domain" description="Acyl-CoA dehydrogenase/oxidase C-terminal" evidence="4">
    <location>
        <begin position="25"/>
        <end position="196"/>
    </location>
</feature>
<gene>
    <name evidence="6" type="ORF">CLEP1334_LOCUS15448</name>
</gene>
<dbReference type="Pfam" id="PF00441">
    <property type="entry name" value="Acyl-CoA_dh_1"/>
    <property type="match status" value="1"/>
</dbReference>
<evidence type="ECO:0000259" key="4">
    <source>
        <dbReference type="Pfam" id="PF00441"/>
    </source>
</evidence>
<dbReference type="SUPFAM" id="SSF47203">
    <property type="entry name" value="Acyl-CoA dehydrogenase C-terminal domain-like"/>
    <property type="match status" value="1"/>
</dbReference>
<dbReference type="InterPro" id="IPR025878">
    <property type="entry name" value="Acyl-CoA_dh-like_C_dom"/>
</dbReference>
<keyword evidence="3" id="KW-0560">Oxidoreductase</keyword>
<evidence type="ECO:0000259" key="5">
    <source>
        <dbReference type="Pfam" id="PF12806"/>
    </source>
</evidence>
<evidence type="ECO:0008006" key="7">
    <source>
        <dbReference type="Google" id="ProtNLM"/>
    </source>
</evidence>
<feature type="domain" description="Acetyl-CoA dehydrogenase-like C-terminal" evidence="5">
    <location>
        <begin position="231"/>
        <end position="344"/>
    </location>
</feature>
<dbReference type="GO" id="GO:0016627">
    <property type="term" value="F:oxidoreductase activity, acting on the CH-CH group of donors"/>
    <property type="evidence" value="ECO:0007669"/>
    <property type="project" value="InterPro"/>
</dbReference>
<protein>
    <recommendedName>
        <fullName evidence="7">Acyl-CoA dehydrogenase/oxidase C-terminal domain-containing protein</fullName>
    </recommendedName>
</protein>
<dbReference type="AlphaFoldDB" id="A0A7S0J4K6"/>
<keyword evidence="2" id="KW-0285">Flavoprotein</keyword>
<comment type="cofactor">
    <cofactor evidence="1">
        <name>FAD</name>
        <dbReference type="ChEBI" id="CHEBI:57692"/>
    </cofactor>
</comment>
<organism evidence="6">
    <name type="scientific">Calcidiscus leptoporus</name>
    <dbReference type="NCBI Taxonomy" id="127549"/>
    <lineage>
        <taxon>Eukaryota</taxon>
        <taxon>Haptista</taxon>
        <taxon>Haptophyta</taxon>
        <taxon>Prymnesiophyceae</taxon>
        <taxon>Coccolithales</taxon>
        <taxon>Calcidiscaceae</taxon>
        <taxon>Calcidiscus</taxon>
    </lineage>
</organism>
<accession>A0A7S0J4K6</accession>
<dbReference type="InterPro" id="IPR036250">
    <property type="entry name" value="AcylCo_DH-like_C"/>
</dbReference>
<dbReference type="PANTHER" id="PTHR42803">
    <property type="entry name" value="ACYL-COA DEHYDROGENASE"/>
    <property type="match status" value="1"/>
</dbReference>